<dbReference type="PRINTS" id="PR00480">
    <property type="entry name" value="ASTACIN"/>
</dbReference>
<dbReference type="PANTHER" id="PTHR10127">
    <property type="entry name" value="DISCOIDIN, CUB, EGF, LAMININ , AND ZINC METALLOPROTEASE DOMAIN CONTAINING"/>
    <property type="match status" value="1"/>
</dbReference>
<keyword evidence="1" id="KW-0862">Zinc</keyword>
<gene>
    <name evidence="3" type="ORF">LTR36_008699</name>
</gene>
<dbReference type="InterPro" id="IPR001506">
    <property type="entry name" value="Peptidase_M12A"/>
</dbReference>
<evidence type="ECO:0000259" key="2">
    <source>
        <dbReference type="Pfam" id="PF01400"/>
    </source>
</evidence>
<reference evidence="3 4" key="1">
    <citation type="submission" date="2021-11" db="EMBL/GenBank/DDBJ databases">
        <title>Black yeast isolated from Biological Soil Crust.</title>
        <authorList>
            <person name="Kurbessoian T."/>
        </authorList>
    </citation>
    <scope>NUCLEOTIDE SEQUENCE [LARGE SCALE GENOMIC DNA]</scope>
    <source>
        <strain evidence="3 4">CCFEE 5522</strain>
    </source>
</reference>
<accession>A0AAV9JTB3</accession>
<keyword evidence="1" id="KW-0482">Metalloprotease</keyword>
<evidence type="ECO:0000256" key="1">
    <source>
        <dbReference type="RuleBase" id="RU361183"/>
    </source>
</evidence>
<proteinExistence type="predicted"/>
<dbReference type="SUPFAM" id="SSF55486">
    <property type="entry name" value="Metalloproteases ('zincins'), catalytic domain"/>
    <property type="match status" value="1"/>
</dbReference>
<keyword evidence="1" id="KW-0645">Protease</keyword>
<dbReference type="GO" id="GO:0004222">
    <property type="term" value="F:metalloendopeptidase activity"/>
    <property type="evidence" value="ECO:0007669"/>
    <property type="project" value="UniProtKB-UniRule"/>
</dbReference>
<feature type="domain" description="Peptidase M12A" evidence="2">
    <location>
        <begin position="97"/>
        <end position="133"/>
    </location>
</feature>
<evidence type="ECO:0000313" key="3">
    <source>
        <dbReference type="EMBL" id="KAK4548926.1"/>
    </source>
</evidence>
<keyword evidence="4" id="KW-1185">Reference proteome</keyword>
<protein>
    <recommendedName>
        <fullName evidence="1">Metalloendopeptidase</fullName>
        <ecNumber evidence="1">3.4.24.-</ecNumber>
    </recommendedName>
</protein>
<sequence length="311" mass="34893">MACRDNPHVYCNAPGIDDDTLRIVDSSTKDPSEPETDWLNYYLREGWDLEDNAPGDGGSQATIGYQYYSGKAGRHRLFFGHWNTEWAGDEGRRFAVIATLMHELGHVIGLRHEHQRSDRDQYLDFNCQNLVGYTEATEKLMDDPKMVFPKGMTYSERVKELCHTYDATEAYLPVALHFARDDEMGMAEGNGRSAYSIPYDYDSIMNYGSFMGSIGEADGTHPVLVRKDNGEPLWLGGSADPAQLQLSRGDVARIAQLYPHPDPNAEQQAAKGLVKWAPRPMKVVMRDSVLDFETTILPPRPSSTAATKHDL</sequence>
<dbReference type="Pfam" id="PF01400">
    <property type="entry name" value="Astacin"/>
    <property type="match status" value="1"/>
</dbReference>
<comment type="cofactor">
    <cofactor evidence="1">
        <name>Zn(2+)</name>
        <dbReference type="ChEBI" id="CHEBI:29105"/>
    </cofactor>
    <text evidence="1">Binds 1 zinc ion per subunit.</text>
</comment>
<dbReference type="AlphaFoldDB" id="A0AAV9JTB3"/>
<dbReference type="PANTHER" id="PTHR10127:SF850">
    <property type="entry name" value="METALLOENDOPEPTIDASE"/>
    <property type="match status" value="1"/>
</dbReference>
<dbReference type="EC" id="3.4.24.-" evidence="1"/>
<comment type="caution">
    <text evidence="3">The sequence shown here is derived from an EMBL/GenBank/DDBJ whole genome shotgun (WGS) entry which is preliminary data.</text>
</comment>
<dbReference type="GO" id="GO:0046872">
    <property type="term" value="F:metal ion binding"/>
    <property type="evidence" value="ECO:0007669"/>
    <property type="project" value="UniProtKB-KW"/>
</dbReference>
<keyword evidence="1" id="KW-0479">Metal-binding</keyword>
<keyword evidence="1" id="KW-0378">Hydrolase</keyword>
<dbReference type="InterPro" id="IPR024079">
    <property type="entry name" value="MetalloPept_cat_dom_sf"/>
</dbReference>
<organism evidence="3 4">
    <name type="scientific">Oleoguttula mirabilis</name>
    <dbReference type="NCBI Taxonomy" id="1507867"/>
    <lineage>
        <taxon>Eukaryota</taxon>
        <taxon>Fungi</taxon>
        <taxon>Dikarya</taxon>
        <taxon>Ascomycota</taxon>
        <taxon>Pezizomycotina</taxon>
        <taxon>Dothideomycetes</taxon>
        <taxon>Dothideomycetidae</taxon>
        <taxon>Mycosphaerellales</taxon>
        <taxon>Teratosphaeriaceae</taxon>
        <taxon>Oleoguttula</taxon>
    </lineage>
</organism>
<dbReference type="EMBL" id="JAVFHQ010000006">
    <property type="protein sequence ID" value="KAK4548926.1"/>
    <property type="molecule type" value="Genomic_DNA"/>
</dbReference>
<evidence type="ECO:0000313" key="4">
    <source>
        <dbReference type="Proteomes" id="UP001324427"/>
    </source>
</evidence>
<name>A0AAV9JTB3_9PEZI</name>
<dbReference type="Gene3D" id="3.40.390.10">
    <property type="entry name" value="Collagenase (Catalytic Domain)"/>
    <property type="match status" value="1"/>
</dbReference>
<dbReference type="GO" id="GO:0006508">
    <property type="term" value="P:proteolysis"/>
    <property type="evidence" value="ECO:0007669"/>
    <property type="project" value="UniProtKB-KW"/>
</dbReference>
<dbReference type="Proteomes" id="UP001324427">
    <property type="component" value="Unassembled WGS sequence"/>
</dbReference>